<dbReference type="Gene3D" id="3.30.40.10">
    <property type="entry name" value="Zinc/RING finger domain, C3HC4 (zinc finger)"/>
    <property type="match status" value="1"/>
</dbReference>
<evidence type="ECO:0000313" key="20">
    <source>
        <dbReference type="Proteomes" id="UP000886520"/>
    </source>
</evidence>
<evidence type="ECO:0000256" key="4">
    <source>
        <dbReference type="ARBA" id="ARBA00012483"/>
    </source>
</evidence>
<accession>A0A9D4ZN39</accession>
<sequence length="339" mass="36551">MYDLQLHTRRLLQETAASSPFSPNAEDDNQDVNAFDVNARFSPSMAIILVILLTAFFFMAFFSIYVKRCSSRQTDATRTPAALPHPSDIPSQGVDSAFLETLPLVAYSSSKKKGSNIECVVCLTDFEESEPLCQLPRCKHVFHKDCIDMWLFSHTTCPLCRRNVISDGSRSFRWGGGGSGSLRLSIGRRGSRRGSGRGSTTPSTPVEAQGRLPGMGEHANFNGIERDQLRRSYSTGHSLVKQAQSSVMRAGMAEHGDLEETQPGGGCFPLTPPPAFQRSRSFAALGDGAVPLQIGIGGWMREAGASLKRALSLKKVSPAGTFGASSSSSTAPFDRLGPA</sequence>
<gene>
    <name evidence="18" type="ORF">GOP47_0006506</name>
    <name evidence="19" type="ORF">GOP47_0006884</name>
</gene>
<dbReference type="PROSITE" id="PS50089">
    <property type="entry name" value="ZF_RING_2"/>
    <property type="match status" value="1"/>
</dbReference>
<comment type="catalytic activity">
    <reaction evidence="1">
        <text>S-ubiquitinyl-[E2 ubiquitin-conjugating enzyme]-L-cysteine + [acceptor protein]-L-lysine = [E2 ubiquitin-conjugating enzyme]-L-cysteine + N(6)-ubiquitinyl-[acceptor protein]-L-lysine.</text>
        <dbReference type="EC" id="2.3.2.27"/>
    </reaction>
</comment>
<dbReference type="SUPFAM" id="SSF57850">
    <property type="entry name" value="RING/U-box"/>
    <property type="match status" value="1"/>
</dbReference>
<comment type="subcellular location">
    <subcellularLocation>
        <location evidence="2">Membrane</location>
        <topology evidence="2">Single-pass membrane protein</topology>
    </subcellularLocation>
</comment>
<evidence type="ECO:0000256" key="1">
    <source>
        <dbReference type="ARBA" id="ARBA00000900"/>
    </source>
</evidence>
<evidence type="ECO:0000256" key="13">
    <source>
        <dbReference type="ARBA" id="ARBA00024209"/>
    </source>
</evidence>
<keyword evidence="12 16" id="KW-0472">Membrane</keyword>
<keyword evidence="9" id="KW-0833">Ubl conjugation pathway</keyword>
<dbReference type="PANTHER" id="PTHR14155">
    <property type="entry name" value="RING FINGER DOMAIN-CONTAINING"/>
    <property type="match status" value="1"/>
</dbReference>
<evidence type="ECO:0000256" key="10">
    <source>
        <dbReference type="ARBA" id="ARBA00022833"/>
    </source>
</evidence>
<dbReference type="AlphaFoldDB" id="A0A9D4ZN39"/>
<comment type="caution">
    <text evidence="18">The sequence shown here is derived from an EMBL/GenBank/DDBJ whole genome shotgun (WGS) entry which is preliminary data.</text>
</comment>
<name>A0A9D4ZN39_ADICA</name>
<dbReference type="EC" id="2.3.2.27" evidence="4"/>
<evidence type="ECO:0000256" key="16">
    <source>
        <dbReference type="SAM" id="Phobius"/>
    </source>
</evidence>
<feature type="domain" description="RING-type" evidence="17">
    <location>
        <begin position="119"/>
        <end position="161"/>
    </location>
</feature>
<dbReference type="GO" id="GO:0061630">
    <property type="term" value="F:ubiquitin protein ligase activity"/>
    <property type="evidence" value="ECO:0007669"/>
    <property type="project" value="UniProtKB-EC"/>
</dbReference>
<feature type="region of interest" description="Disordered" evidence="15">
    <location>
        <begin position="183"/>
        <end position="221"/>
    </location>
</feature>
<dbReference type="FunFam" id="3.30.40.10:FF:000187">
    <property type="entry name" value="E3 ubiquitin-protein ligase ATL6"/>
    <property type="match status" value="1"/>
</dbReference>
<feature type="compositionally biased region" description="Low complexity" evidence="15">
    <location>
        <begin position="317"/>
        <end position="333"/>
    </location>
</feature>
<evidence type="ECO:0000256" key="5">
    <source>
        <dbReference type="ARBA" id="ARBA00022679"/>
    </source>
</evidence>
<evidence type="ECO:0000256" key="3">
    <source>
        <dbReference type="ARBA" id="ARBA00004906"/>
    </source>
</evidence>
<feature type="region of interest" description="Disordered" evidence="15">
    <location>
        <begin position="317"/>
        <end position="339"/>
    </location>
</feature>
<reference evidence="18" key="1">
    <citation type="submission" date="2021-01" db="EMBL/GenBank/DDBJ databases">
        <title>Adiantum capillus-veneris genome.</title>
        <authorList>
            <person name="Fang Y."/>
            <person name="Liao Q."/>
        </authorList>
    </citation>
    <scope>NUCLEOTIDE SEQUENCE</scope>
    <source>
        <strain evidence="18">H3</strain>
        <tissue evidence="18">Leaf</tissue>
    </source>
</reference>
<evidence type="ECO:0000256" key="15">
    <source>
        <dbReference type="SAM" id="MobiDB-lite"/>
    </source>
</evidence>
<evidence type="ECO:0000256" key="11">
    <source>
        <dbReference type="ARBA" id="ARBA00022989"/>
    </source>
</evidence>
<dbReference type="InterPro" id="IPR053238">
    <property type="entry name" value="RING-H2_zinc_finger"/>
</dbReference>
<dbReference type="CDD" id="cd16461">
    <property type="entry name" value="RING-H2_EL5-like"/>
    <property type="match status" value="1"/>
</dbReference>
<keyword evidence="7" id="KW-0479">Metal-binding</keyword>
<proteinExistence type="inferred from homology"/>
<dbReference type="GO" id="GO:0016020">
    <property type="term" value="C:membrane"/>
    <property type="evidence" value="ECO:0007669"/>
    <property type="project" value="UniProtKB-SubCell"/>
</dbReference>
<evidence type="ECO:0000256" key="8">
    <source>
        <dbReference type="ARBA" id="ARBA00022771"/>
    </source>
</evidence>
<keyword evidence="6 16" id="KW-0812">Transmembrane</keyword>
<keyword evidence="8 14" id="KW-0863">Zinc-finger</keyword>
<feature type="transmembrane region" description="Helical" evidence="16">
    <location>
        <begin position="45"/>
        <end position="66"/>
    </location>
</feature>
<organism evidence="18 20">
    <name type="scientific">Adiantum capillus-veneris</name>
    <name type="common">Maidenhair fern</name>
    <dbReference type="NCBI Taxonomy" id="13818"/>
    <lineage>
        <taxon>Eukaryota</taxon>
        <taxon>Viridiplantae</taxon>
        <taxon>Streptophyta</taxon>
        <taxon>Embryophyta</taxon>
        <taxon>Tracheophyta</taxon>
        <taxon>Polypodiopsida</taxon>
        <taxon>Polypodiidae</taxon>
        <taxon>Polypodiales</taxon>
        <taxon>Pteridineae</taxon>
        <taxon>Pteridaceae</taxon>
        <taxon>Vittarioideae</taxon>
        <taxon>Adiantum</taxon>
    </lineage>
</organism>
<comment type="pathway">
    <text evidence="3">Protein modification; protein ubiquitination.</text>
</comment>
<dbReference type="OrthoDB" id="8062037at2759"/>
<keyword evidence="10" id="KW-0862">Zinc</keyword>
<comment type="similarity">
    <text evidence="13">Belongs to the RING-type zinc finger family. ATL subfamily.</text>
</comment>
<dbReference type="GO" id="GO:0008270">
    <property type="term" value="F:zinc ion binding"/>
    <property type="evidence" value="ECO:0007669"/>
    <property type="project" value="UniProtKB-KW"/>
</dbReference>
<keyword evidence="11 16" id="KW-1133">Transmembrane helix</keyword>
<evidence type="ECO:0000256" key="6">
    <source>
        <dbReference type="ARBA" id="ARBA00022692"/>
    </source>
</evidence>
<keyword evidence="5" id="KW-0808">Transferase</keyword>
<keyword evidence="20" id="KW-1185">Reference proteome</keyword>
<evidence type="ECO:0000259" key="17">
    <source>
        <dbReference type="PROSITE" id="PS50089"/>
    </source>
</evidence>
<dbReference type="Pfam" id="PF13639">
    <property type="entry name" value="zf-RING_2"/>
    <property type="match status" value="1"/>
</dbReference>
<evidence type="ECO:0000313" key="18">
    <source>
        <dbReference type="EMBL" id="KAI5078835.1"/>
    </source>
</evidence>
<dbReference type="InterPro" id="IPR013083">
    <property type="entry name" value="Znf_RING/FYVE/PHD"/>
</dbReference>
<evidence type="ECO:0000256" key="7">
    <source>
        <dbReference type="ARBA" id="ARBA00022723"/>
    </source>
</evidence>
<protein>
    <recommendedName>
        <fullName evidence="4">RING-type E3 ubiquitin transferase</fullName>
        <ecNumber evidence="4">2.3.2.27</ecNumber>
    </recommendedName>
</protein>
<dbReference type="EMBL" id="JABFUD020000006">
    <property type="protein sequence ID" value="KAI5078835.1"/>
    <property type="molecule type" value="Genomic_DNA"/>
</dbReference>
<evidence type="ECO:0000256" key="2">
    <source>
        <dbReference type="ARBA" id="ARBA00004167"/>
    </source>
</evidence>
<dbReference type="Proteomes" id="UP000886520">
    <property type="component" value="Chromosome 6"/>
</dbReference>
<evidence type="ECO:0000256" key="12">
    <source>
        <dbReference type="ARBA" id="ARBA00023136"/>
    </source>
</evidence>
<evidence type="ECO:0000256" key="9">
    <source>
        <dbReference type="ARBA" id="ARBA00022786"/>
    </source>
</evidence>
<dbReference type="EMBL" id="JABFUD020000006">
    <property type="protein sequence ID" value="KAI5079213.1"/>
    <property type="molecule type" value="Genomic_DNA"/>
</dbReference>
<dbReference type="InterPro" id="IPR001841">
    <property type="entry name" value="Znf_RING"/>
</dbReference>
<dbReference type="PANTHER" id="PTHR14155:SF627">
    <property type="entry name" value="OS06G0192800 PROTEIN"/>
    <property type="match status" value="1"/>
</dbReference>
<dbReference type="SMART" id="SM00184">
    <property type="entry name" value="RING"/>
    <property type="match status" value="1"/>
</dbReference>
<evidence type="ECO:0000313" key="19">
    <source>
        <dbReference type="EMBL" id="KAI5079213.1"/>
    </source>
</evidence>
<evidence type="ECO:0000256" key="14">
    <source>
        <dbReference type="PROSITE-ProRule" id="PRU00175"/>
    </source>
</evidence>